<protein>
    <submittedName>
        <fullName evidence="1">Uncharacterized protein</fullName>
    </submittedName>
</protein>
<evidence type="ECO:0000313" key="1">
    <source>
        <dbReference type="EMBL" id="TSB03973.1"/>
    </source>
</evidence>
<dbReference type="RefSeq" id="WP_143774846.1">
    <property type="nucleotide sequence ID" value="NZ_VKKU01000001.1"/>
</dbReference>
<proteinExistence type="predicted"/>
<name>A0A553WH06_9SPHN</name>
<organism evidence="1 2">
    <name type="scientific">Sphingorhabdus contaminans</name>
    <dbReference type="NCBI Taxonomy" id="1343899"/>
    <lineage>
        <taxon>Bacteria</taxon>
        <taxon>Pseudomonadati</taxon>
        <taxon>Pseudomonadota</taxon>
        <taxon>Alphaproteobacteria</taxon>
        <taxon>Sphingomonadales</taxon>
        <taxon>Sphingomonadaceae</taxon>
        <taxon>Sphingorhabdus</taxon>
    </lineage>
</organism>
<reference evidence="1 2" key="1">
    <citation type="submission" date="2019-07" db="EMBL/GenBank/DDBJ databases">
        <authorList>
            <person name="Park M."/>
        </authorList>
    </citation>
    <scope>NUCLEOTIDE SEQUENCE [LARGE SCALE GENOMIC DNA]</scope>
    <source>
        <strain evidence="1 2">KCTC32445</strain>
    </source>
</reference>
<dbReference type="EMBL" id="VKKU01000001">
    <property type="protein sequence ID" value="TSB03973.1"/>
    <property type="molecule type" value="Genomic_DNA"/>
</dbReference>
<evidence type="ECO:0000313" key="2">
    <source>
        <dbReference type="Proteomes" id="UP000320160"/>
    </source>
</evidence>
<sequence length="97" mass="10816">MSDEKSNIVPFRPFRKGKSHSFEIVEILRYTMTEPPELWVAVAGPWGGKGREPWQLVSKFPHTEIEATIAKAQLLASELDVRIVDLAGVMPSEPEAA</sequence>
<comment type="caution">
    <text evidence="1">The sequence shown here is derived from an EMBL/GenBank/DDBJ whole genome shotgun (WGS) entry which is preliminary data.</text>
</comment>
<gene>
    <name evidence="1" type="ORF">FOM92_00560</name>
</gene>
<dbReference type="Proteomes" id="UP000320160">
    <property type="component" value="Unassembled WGS sequence"/>
</dbReference>
<accession>A0A553WH06</accession>
<keyword evidence="2" id="KW-1185">Reference proteome</keyword>
<dbReference type="AlphaFoldDB" id="A0A553WH06"/>
<dbReference type="OrthoDB" id="1361572at28211"/>